<name>A0A7K0CBI1_9ACTN</name>
<protein>
    <submittedName>
        <fullName evidence="1">Uncharacterized protein</fullName>
    </submittedName>
</protein>
<dbReference type="OrthoDB" id="4328458at2"/>
<dbReference type="AlphaFoldDB" id="A0A7K0CBI1"/>
<comment type="caution">
    <text evidence="1">The sequence shown here is derived from an EMBL/GenBank/DDBJ whole genome shotgun (WGS) entry which is preliminary data.</text>
</comment>
<keyword evidence="2" id="KW-1185">Reference proteome</keyword>
<proteinExistence type="predicted"/>
<dbReference type="EMBL" id="WEGJ01000002">
    <property type="protein sequence ID" value="MQY10778.1"/>
    <property type="molecule type" value="Genomic_DNA"/>
</dbReference>
<evidence type="ECO:0000313" key="1">
    <source>
        <dbReference type="EMBL" id="MQY10778.1"/>
    </source>
</evidence>
<reference evidence="1 2" key="1">
    <citation type="submission" date="2019-10" db="EMBL/GenBank/DDBJ databases">
        <title>Streptomyces smaragdinus sp. nov. and Streptomyces fabii sp. nov., isolated from the gut of fungus growing-termite Macrotermes natalensis.</title>
        <authorList>
            <person name="Schwitalla J."/>
            <person name="Benndorf R."/>
            <person name="Martin K."/>
            <person name="De Beer W."/>
            <person name="Kaster A.-K."/>
            <person name="Vollmers J."/>
            <person name="Poulsen M."/>
            <person name="Beemelmanns C."/>
        </authorList>
    </citation>
    <scope>NUCLEOTIDE SEQUENCE [LARGE SCALE GENOMIC DNA]</scope>
    <source>
        <strain evidence="1 2">RB5</strain>
    </source>
</reference>
<evidence type="ECO:0000313" key="2">
    <source>
        <dbReference type="Proteomes" id="UP000466345"/>
    </source>
</evidence>
<organism evidence="1 2">
    <name type="scientific">Streptomyces smaragdinus</name>
    <dbReference type="NCBI Taxonomy" id="2585196"/>
    <lineage>
        <taxon>Bacteria</taxon>
        <taxon>Bacillati</taxon>
        <taxon>Actinomycetota</taxon>
        <taxon>Actinomycetes</taxon>
        <taxon>Kitasatosporales</taxon>
        <taxon>Streptomycetaceae</taxon>
        <taxon>Streptomyces</taxon>
    </lineage>
</organism>
<dbReference type="RefSeq" id="WP_153450117.1">
    <property type="nucleotide sequence ID" value="NZ_WEGJ01000002.1"/>
</dbReference>
<gene>
    <name evidence="1" type="ORF">SRB5_08910</name>
</gene>
<accession>A0A7K0CBI1</accession>
<sequence>MVVAVACVAAGAVACARSGGGDPGPGGSEGTRVDAALVHFEVTTGVRADVRTVLRSRADVTAFAGWAPVHDLEAELDGRDFRSEALIAFIWNTSCARGRSADLTHAPGTGYSARLLDVSDHMECYAPYTTVAVFALPRSRVPRDVRVGGAPPGPPGPAEQVAFSRLERAVRPRAAEVTQPDQFRAFDEGLPGGGLEGGAGTGAGSRLFAYVVTGCRNTAAVLRITAETMTPVPVGGEGARCVAPESYAVVFEIPAANVPRTATIG</sequence>
<dbReference type="Proteomes" id="UP000466345">
    <property type="component" value="Unassembled WGS sequence"/>
</dbReference>